<keyword evidence="3" id="KW-1185">Reference proteome</keyword>
<feature type="region of interest" description="Disordered" evidence="1">
    <location>
        <begin position="35"/>
        <end position="55"/>
    </location>
</feature>
<dbReference type="EMBL" id="MLAK01000944">
    <property type="protein sequence ID" value="OHT00680.1"/>
    <property type="molecule type" value="Genomic_DNA"/>
</dbReference>
<evidence type="ECO:0000313" key="2">
    <source>
        <dbReference type="EMBL" id="OHT00680.1"/>
    </source>
</evidence>
<proteinExistence type="predicted"/>
<evidence type="ECO:0000313" key="3">
    <source>
        <dbReference type="Proteomes" id="UP000179807"/>
    </source>
</evidence>
<organism evidence="2 3">
    <name type="scientific">Tritrichomonas foetus</name>
    <dbReference type="NCBI Taxonomy" id="1144522"/>
    <lineage>
        <taxon>Eukaryota</taxon>
        <taxon>Metamonada</taxon>
        <taxon>Parabasalia</taxon>
        <taxon>Tritrichomonadida</taxon>
        <taxon>Tritrichomonadidae</taxon>
        <taxon>Tritrichomonas</taxon>
    </lineage>
</organism>
<accession>A0A1J4JQI5</accession>
<dbReference type="RefSeq" id="XP_068353816.1">
    <property type="nucleotide sequence ID" value="XM_068508585.1"/>
</dbReference>
<dbReference type="GeneID" id="94843289"/>
<evidence type="ECO:0000256" key="1">
    <source>
        <dbReference type="SAM" id="MobiDB-lite"/>
    </source>
</evidence>
<gene>
    <name evidence="2" type="ORF">TRFO_32594</name>
</gene>
<sequence>MLKYKTLEDRQILIEEIYAELEALLLKREGNAQEEEEEITEIHQNVEEEEDFDEETLERIRTQEADTMNPSEMTDKQKKKYFADLLAELEAKKLLLGQSLSEIRQIIKDNCM</sequence>
<comment type="caution">
    <text evidence="2">The sequence shown here is derived from an EMBL/GenBank/DDBJ whole genome shotgun (WGS) entry which is preliminary data.</text>
</comment>
<name>A0A1J4JQI5_9EUKA</name>
<protein>
    <submittedName>
        <fullName evidence="2">Uncharacterized protein</fullName>
    </submittedName>
</protein>
<reference evidence="2" key="1">
    <citation type="submission" date="2016-10" db="EMBL/GenBank/DDBJ databases">
        <authorList>
            <person name="Benchimol M."/>
            <person name="Almeida L.G."/>
            <person name="Vasconcelos A.T."/>
            <person name="Perreira-Neves A."/>
            <person name="Rosa I.A."/>
            <person name="Tasca T."/>
            <person name="Bogo M.R."/>
            <person name="de Souza W."/>
        </authorList>
    </citation>
    <scope>NUCLEOTIDE SEQUENCE [LARGE SCALE GENOMIC DNA]</scope>
    <source>
        <strain evidence="2">K</strain>
    </source>
</reference>
<dbReference type="VEuPathDB" id="TrichDB:TRFO_32594"/>
<dbReference type="AlphaFoldDB" id="A0A1J4JQI5"/>
<dbReference type="Proteomes" id="UP000179807">
    <property type="component" value="Unassembled WGS sequence"/>
</dbReference>